<dbReference type="InterPro" id="IPR002921">
    <property type="entry name" value="Fungal_lipase-type"/>
</dbReference>
<proteinExistence type="predicted"/>
<gene>
    <name evidence="2" type="ORF">LDAN0321_LOCUS13051</name>
</gene>
<evidence type="ECO:0000259" key="1">
    <source>
        <dbReference type="Pfam" id="PF01764"/>
    </source>
</evidence>
<protein>
    <recommendedName>
        <fullName evidence="1">Fungal lipase-type domain-containing protein</fullName>
    </recommendedName>
</protein>
<feature type="domain" description="Fungal lipase-type" evidence="1">
    <location>
        <begin position="225"/>
        <end position="302"/>
    </location>
</feature>
<dbReference type="GO" id="GO:0006629">
    <property type="term" value="P:lipid metabolic process"/>
    <property type="evidence" value="ECO:0007669"/>
    <property type="project" value="InterPro"/>
</dbReference>
<name>A0A7S2KYC6_9STRA</name>
<dbReference type="InterPro" id="IPR043367">
    <property type="entry name" value="PLIP1/2/3"/>
</dbReference>
<dbReference type="EMBL" id="HBGY01020700">
    <property type="protein sequence ID" value="CAD9589908.1"/>
    <property type="molecule type" value="Transcribed_RNA"/>
</dbReference>
<dbReference type="InterPro" id="IPR029058">
    <property type="entry name" value="AB_hydrolase_fold"/>
</dbReference>
<sequence>MSEMVLNVTGVLFASNADSGGAGLQAAADRIRVAATKIAKDQGLDMDVAAGQAAAITKYTVDLLQFANNVLNEGYLSTTTISTKVNDNMLVMDDSFASSVDYKTNTAQSQAALFDGFDASILERSNPLLVKAGEMAAISGAVYLPNILPETLHKYGHAVVANGTTADIAWLVTDSIMYDDYVEGNGSPKLVRTVTLRGYDASDANVDRERLVTEVCNATRYSLENNGVDVHIGLMGIAQDLYEELAPFIDQTSSSHKIILNGHSIGGSLSNLLLLLLCMDRGAKYVKDRVANVFTFGSPPVAVLNEPDHVIFERARGIEGYCGILDAFGLPGSLVQGFLQPWDPVTRLFSEIDALYPLVDDMGEDGLTPWVNGPPRTLRPIVRQLFESLEVWPKMRTNYELTGGCKYVFIGTPHLLLPEPSRYLTDRLVSVNLAVPPIDTVLKAEATQLVPMLQKAFPLDEFSISLVSVALRSFIHHFHPAYGLAMEDHVMGNPSKSENALKEAEKDARESDFVKDIFGIRT</sequence>
<evidence type="ECO:0000313" key="2">
    <source>
        <dbReference type="EMBL" id="CAD9589908.1"/>
    </source>
</evidence>
<reference evidence="2" key="1">
    <citation type="submission" date="2021-01" db="EMBL/GenBank/DDBJ databases">
        <authorList>
            <person name="Corre E."/>
            <person name="Pelletier E."/>
            <person name="Niang G."/>
            <person name="Scheremetjew M."/>
            <person name="Finn R."/>
            <person name="Kale V."/>
            <person name="Holt S."/>
            <person name="Cochrane G."/>
            <person name="Meng A."/>
            <person name="Brown T."/>
            <person name="Cohen L."/>
        </authorList>
    </citation>
    <scope>NUCLEOTIDE SEQUENCE</scope>
    <source>
        <strain evidence="2">B650</strain>
    </source>
</reference>
<dbReference type="GO" id="GO:0008970">
    <property type="term" value="F:phospholipase A1 activity"/>
    <property type="evidence" value="ECO:0007669"/>
    <property type="project" value="InterPro"/>
</dbReference>
<dbReference type="PANTHER" id="PTHR46483:SF4">
    <property type="entry name" value="PHOSPHOLIPASE A1 PLIP2, CHLOROPLASTIC"/>
    <property type="match status" value="1"/>
</dbReference>
<dbReference type="SUPFAM" id="SSF53474">
    <property type="entry name" value="alpha/beta-Hydrolases"/>
    <property type="match status" value="1"/>
</dbReference>
<accession>A0A7S2KYC6</accession>
<organism evidence="2">
    <name type="scientific">Leptocylindrus danicus</name>
    <dbReference type="NCBI Taxonomy" id="163516"/>
    <lineage>
        <taxon>Eukaryota</taxon>
        <taxon>Sar</taxon>
        <taxon>Stramenopiles</taxon>
        <taxon>Ochrophyta</taxon>
        <taxon>Bacillariophyta</taxon>
        <taxon>Coscinodiscophyceae</taxon>
        <taxon>Chaetocerotophycidae</taxon>
        <taxon>Leptocylindrales</taxon>
        <taxon>Leptocylindraceae</taxon>
        <taxon>Leptocylindrus</taxon>
    </lineage>
</organism>
<dbReference type="Pfam" id="PF01764">
    <property type="entry name" value="Lipase_3"/>
    <property type="match status" value="1"/>
</dbReference>
<dbReference type="PANTHER" id="PTHR46483">
    <property type="entry name" value="PHOSPHOLIPASE A1 PLIP2, CHLOROPLASTIC"/>
    <property type="match status" value="1"/>
</dbReference>
<dbReference type="Gene3D" id="3.40.50.1820">
    <property type="entry name" value="alpha/beta hydrolase"/>
    <property type="match status" value="1"/>
</dbReference>
<dbReference type="AlphaFoldDB" id="A0A7S2KYC6"/>